<dbReference type="GO" id="GO:0005886">
    <property type="term" value="C:plasma membrane"/>
    <property type="evidence" value="ECO:0007669"/>
    <property type="project" value="UniProtKB-SubCell"/>
</dbReference>
<comment type="caution">
    <text evidence="12">The sequence shown here is derived from an EMBL/GenBank/DDBJ whole genome shotgun (WGS) entry which is preliminary data.</text>
</comment>
<organism evidence="12 13">
    <name type="scientific">Mizuhopecten yessoensis</name>
    <name type="common">Japanese scallop</name>
    <name type="synonym">Patinopecten yessoensis</name>
    <dbReference type="NCBI Taxonomy" id="6573"/>
    <lineage>
        <taxon>Eukaryota</taxon>
        <taxon>Metazoa</taxon>
        <taxon>Spiralia</taxon>
        <taxon>Lophotrochozoa</taxon>
        <taxon>Mollusca</taxon>
        <taxon>Bivalvia</taxon>
        <taxon>Autobranchia</taxon>
        <taxon>Pteriomorphia</taxon>
        <taxon>Pectinida</taxon>
        <taxon>Pectinoidea</taxon>
        <taxon>Pectinidae</taxon>
        <taxon>Mizuhopecten</taxon>
    </lineage>
</organism>
<dbReference type="SUPFAM" id="SSF81321">
    <property type="entry name" value="Family A G protein-coupled receptor-like"/>
    <property type="match status" value="1"/>
</dbReference>
<name>A0A210Q294_MIZYE</name>
<feature type="transmembrane region" description="Helical" evidence="10">
    <location>
        <begin position="211"/>
        <end position="240"/>
    </location>
</feature>
<evidence type="ECO:0000256" key="6">
    <source>
        <dbReference type="ARBA" id="ARBA00023136"/>
    </source>
</evidence>
<feature type="transmembrane region" description="Helical" evidence="10">
    <location>
        <begin position="298"/>
        <end position="320"/>
    </location>
</feature>
<evidence type="ECO:0000256" key="7">
    <source>
        <dbReference type="ARBA" id="ARBA00023170"/>
    </source>
</evidence>
<dbReference type="InterPro" id="IPR000276">
    <property type="entry name" value="GPCR_Rhodpsn"/>
</dbReference>
<comment type="subcellular location">
    <subcellularLocation>
        <location evidence="1 10">Cell membrane</location>
        <topology evidence="1 10">Multi-pass membrane protein</topology>
    </subcellularLocation>
</comment>
<evidence type="ECO:0000256" key="4">
    <source>
        <dbReference type="ARBA" id="ARBA00022989"/>
    </source>
</evidence>
<keyword evidence="7 10" id="KW-0675">Receptor</keyword>
<dbReference type="EMBL" id="NEDP02005212">
    <property type="protein sequence ID" value="OWF42854.1"/>
    <property type="molecule type" value="Genomic_DNA"/>
</dbReference>
<feature type="domain" description="G-protein coupled receptors family 1 profile" evidence="11">
    <location>
        <begin position="64"/>
        <end position="351"/>
    </location>
</feature>
<dbReference type="InterPro" id="IPR001817">
    <property type="entry name" value="Vasoprsn_rcpt"/>
</dbReference>
<dbReference type="GO" id="GO:0005000">
    <property type="term" value="F:vasopressin receptor activity"/>
    <property type="evidence" value="ECO:0007669"/>
    <property type="project" value="InterPro"/>
</dbReference>
<feature type="transmembrane region" description="Helical" evidence="10">
    <location>
        <begin position="122"/>
        <end position="143"/>
    </location>
</feature>
<dbReference type="PANTHER" id="PTHR24241">
    <property type="entry name" value="NEUROPEPTIDE RECEPTOR-RELATED G-PROTEIN COUPLED RECEPTOR"/>
    <property type="match status" value="1"/>
</dbReference>
<dbReference type="PROSITE" id="PS00237">
    <property type="entry name" value="G_PROTEIN_RECEP_F1_1"/>
    <property type="match status" value="1"/>
</dbReference>
<feature type="transmembrane region" description="Helical" evidence="10">
    <location>
        <begin position="51"/>
        <end position="72"/>
    </location>
</feature>
<evidence type="ECO:0000313" key="13">
    <source>
        <dbReference type="Proteomes" id="UP000242188"/>
    </source>
</evidence>
<keyword evidence="2" id="KW-1003">Cell membrane</keyword>
<dbReference type="CDD" id="cd15196">
    <property type="entry name" value="7tmA_Vasopressin_Oxytocin"/>
    <property type="match status" value="1"/>
</dbReference>
<evidence type="ECO:0000256" key="10">
    <source>
        <dbReference type="RuleBase" id="RU046427"/>
    </source>
</evidence>
<dbReference type="STRING" id="6573.A0A210Q294"/>
<keyword evidence="13" id="KW-1185">Reference proteome</keyword>
<evidence type="ECO:0000256" key="2">
    <source>
        <dbReference type="ARBA" id="ARBA00022475"/>
    </source>
</evidence>
<evidence type="ECO:0000256" key="9">
    <source>
        <dbReference type="ARBA" id="ARBA00023224"/>
    </source>
</evidence>
<evidence type="ECO:0000259" key="11">
    <source>
        <dbReference type="PROSITE" id="PS50262"/>
    </source>
</evidence>
<feature type="transmembrane region" description="Helical" evidence="10">
    <location>
        <begin position="332"/>
        <end position="354"/>
    </location>
</feature>
<feature type="transmembrane region" description="Helical" evidence="10">
    <location>
        <begin position="163"/>
        <end position="183"/>
    </location>
</feature>
<evidence type="ECO:0000313" key="12">
    <source>
        <dbReference type="EMBL" id="OWF42854.1"/>
    </source>
</evidence>
<accession>A0A210Q294</accession>
<dbReference type="PROSITE" id="PS50262">
    <property type="entry name" value="G_PROTEIN_RECEP_F1_2"/>
    <property type="match status" value="1"/>
</dbReference>
<reference evidence="12 13" key="1">
    <citation type="journal article" date="2017" name="Nat. Ecol. Evol.">
        <title>Scallop genome provides insights into evolution of bilaterian karyotype and development.</title>
        <authorList>
            <person name="Wang S."/>
            <person name="Zhang J."/>
            <person name="Jiao W."/>
            <person name="Li J."/>
            <person name="Xun X."/>
            <person name="Sun Y."/>
            <person name="Guo X."/>
            <person name="Huan P."/>
            <person name="Dong B."/>
            <person name="Zhang L."/>
            <person name="Hu X."/>
            <person name="Sun X."/>
            <person name="Wang J."/>
            <person name="Zhao C."/>
            <person name="Wang Y."/>
            <person name="Wang D."/>
            <person name="Huang X."/>
            <person name="Wang R."/>
            <person name="Lv J."/>
            <person name="Li Y."/>
            <person name="Zhang Z."/>
            <person name="Liu B."/>
            <person name="Lu W."/>
            <person name="Hui Y."/>
            <person name="Liang J."/>
            <person name="Zhou Z."/>
            <person name="Hou R."/>
            <person name="Li X."/>
            <person name="Liu Y."/>
            <person name="Li H."/>
            <person name="Ning X."/>
            <person name="Lin Y."/>
            <person name="Zhao L."/>
            <person name="Xing Q."/>
            <person name="Dou J."/>
            <person name="Li Y."/>
            <person name="Mao J."/>
            <person name="Guo H."/>
            <person name="Dou H."/>
            <person name="Li T."/>
            <person name="Mu C."/>
            <person name="Jiang W."/>
            <person name="Fu Q."/>
            <person name="Fu X."/>
            <person name="Miao Y."/>
            <person name="Liu J."/>
            <person name="Yu Q."/>
            <person name="Li R."/>
            <person name="Liao H."/>
            <person name="Li X."/>
            <person name="Kong Y."/>
            <person name="Jiang Z."/>
            <person name="Chourrout D."/>
            <person name="Li R."/>
            <person name="Bao Z."/>
        </authorList>
    </citation>
    <scope>NUCLEOTIDE SEQUENCE [LARGE SCALE GENOMIC DNA]</scope>
    <source>
        <strain evidence="12 13">PY_sf001</strain>
    </source>
</reference>
<dbReference type="AlphaFoldDB" id="A0A210Q294"/>
<dbReference type="GO" id="GO:0032870">
    <property type="term" value="P:cellular response to hormone stimulus"/>
    <property type="evidence" value="ECO:0007669"/>
    <property type="project" value="TreeGrafter"/>
</dbReference>
<dbReference type="Pfam" id="PF00001">
    <property type="entry name" value="7tm_1"/>
    <property type="match status" value="1"/>
</dbReference>
<evidence type="ECO:0000256" key="1">
    <source>
        <dbReference type="ARBA" id="ARBA00004651"/>
    </source>
</evidence>
<dbReference type="PRINTS" id="PR00896">
    <property type="entry name" value="VASOPRESSINR"/>
</dbReference>
<dbReference type="InterPro" id="IPR017452">
    <property type="entry name" value="GPCR_Rhodpsn_7TM"/>
</dbReference>
<keyword evidence="5 10" id="KW-0297">G-protein coupled receptor</keyword>
<dbReference type="PANTHER" id="PTHR24241:SF161">
    <property type="entry name" value="G-PROTEIN COUPLED RECEPTORS FAMILY 1 PROFILE DOMAIN-CONTAINING PROTEIN"/>
    <property type="match status" value="1"/>
</dbReference>
<dbReference type="Proteomes" id="UP000242188">
    <property type="component" value="Unassembled WGS sequence"/>
</dbReference>
<proteinExistence type="inferred from homology"/>
<comment type="similarity">
    <text evidence="10">Belongs to the G-protein coupled receptor 1 family. Vasopressin/oxytocin receptor subfamily.</text>
</comment>
<dbReference type="OrthoDB" id="6435638at2759"/>
<evidence type="ECO:0000256" key="3">
    <source>
        <dbReference type="ARBA" id="ARBA00022692"/>
    </source>
</evidence>
<dbReference type="PRINTS" id="PR00237">
    <property type="entry name" value="GPCRRHODOPSN"/>
</dbReference>
<dbReference type="GO" id="GO:0042277">
    <property type="term" value="F:peptide binding"/>
    <property type="evidence" value="ECO:0007669"/>
    <property type="project" value="TreeGrafter"/>
</dbReference>
<sequence>METIIIGMGASKTHLAGDTMLNDTYNATNTIVPMGNITTPKRKEELVRVEVAVQAAIFALAILGNCCVLIAIGRRRKKSTRMHIFIMHLSIADLLVAFFNILPQLIWDITHRWYGGDFLCRFIKYSQIFVMYLSTYILVMTAIDRYRAICHPLSNHTWTPRLVHVMIGGAYAIAAIMSLPQMIMFKYQETKTGSGVMDCWVHFDPPWTLQLYITSFTVFVYVIPFVILVVCYGSICYTVWRKYRLSKDSGKYITRDNTHEQMQSVASQNGKISNHVTLVPRNHSFRGFSRAKLKTVKLTFVIILAYIMCWSPFFVSQLWWLYDESAPLTNNALVIMLLLASLNSCCNPWIYLAFSGNVLQSLAPCKCSKMDVSETNGNKLCVCSCADKQKKKQGHKQKWTFRSAYSCDSTQSIRFTNYKKEEKRLKQGETVCNTNADDYIELNGMHLNT</sequence>
<evidence type="ECO:0000256" key="5">
    <source>
        <dbReference type="ARBA" id="ARBA00023040"/>
    </source>
</evidence>
<keyword evidence="3 10" id="KW-0812">Transmembrane</keyword>
<keyword evidence="9 10" id="KW-0807">Transducer</keyword>
<dbReference type="Gene3D" id="1.20.1070.10">
    <property type="entry name" value="Rhodopsin 7-helix transmembrane proteins"/>
    <property type="match status" value="1"/>
</dbReference>
<keyword evidence="6 10" id="KW-0472">Membrane</keyword>
<gene>
    <name evidence="12" type="ORF">KP79_PYT24525</name>
</gene>
<feature type="transmembrane region" description="Helical" evidence="10">
    <location>
        <begin position="84"/>
        <end position="102"/>
    </location>
</feature>
<keyword evidence="4 10" id="KW-1133">Transmembrane helix</keyword>
<keyword evidence="8 10" id="KW-0325">Glycoprotein</keyword>
<protein>
    <submittedName>
        <fullName evidence="12">Cephalotocin receptor 2</fullName>
    </submittedName>
</protein>
<evidence type="ECO:0000256" key="8">
    <source>
        <dbReference type="ARBA" id="ARBA00023180"/>
    </source>
</evidence>